<evidence type="ECO:0000313" key="2">
    <source>
        <dbReference type="EMBL" id="AFQ43618.1"/>
    </source>
</evidence>
<evidence type="ECO:0000313" key="3">
    <source>
        <dbReference type="Proteomes" id="UP000005262"/>
    </source>
</evidence>
<dbReference type="AlphaFoldDB" id="J7IWW8"/>
<dbReference type="NCBIfam" id="NF038038">
    <property type="entry name" value="cytoc_DsrJ"/>
    <property type="match status" value="1"/>
</dbReference>
<gene>
    <name evidence="2" type="ordered locus">Desmer_1643</name>
</gene>
<dbReference type="Proteomes" id="UP000005262">
    <property type="component" value="Chromosome"/>
</dbReference>
<reference evidence="2 3" key="1">
    <citation type="journal article" date="2012" name="J. Bacteriol.">
        <title>Complete genome sequences of Desulfosporosinus orientis DSM765T, Desulfosporosinus youngiae DSM17734T, Desulfosporosinus meridiei DSM13257T, and Desulfosporosinus acidiphilus DSM22704T.</title>
        <authorList>
            <person name="Pester M."/>
            <person name="Brambilla E."/>
            <person name="Alazard D."/>
            <person name="Rattei T."/>
            <person name="Weinmaier T."/>
            <person name="Han J."/>
            <person name="Lucas S."/>
            <person name="Lapidus A."/>
            <person name="Cheng J.F."/>
            <person name="Goodwin L."/>
            <person name="Pitluck S."/>
            <person name="Peters L."/>
            <person name="Ovchinnikova G."/>
            <person name="Teshima H."/>
            <person name="Detter J.C."/>
            <person name="Han C.S."/>
            <person name="Tapia R."/>
            <person name="Land M.L."/>
            <person name="Hauser L."/>
            <person name="Kyrpides N.C."/>
            <person name="Ivanova N.N."/>
            <person name="Pagani I."/>
            <person name="Huntmann M."/>
            <person name="Wei C.L."/>
            <person name="Davenport K.W."/>
            <person name="Daligault H."/>
            <person name="Chain P.S."/>
            <person name="Chen A."/>
            <person name="Mavromatis K."/>
            <person name="Markowitz V."/>
            <person name="Szeto E."/>
            <person name="Mikhailova N."/>
            <person name="Pati A."/>
            <person name="Wagner M."/>
            <person name="Woyke T."/>
            <person name="Ollivier B."/>
            <person name="Klenk H.P."/>
            <person name="Spring S."/>
            <person name="Loy A."/>
        </authorList>
    </citation>
    <scope>NUCLEOTIDE SEQUENCE [LARGE SCALE GENOMIC DNA]</scope>
    <source>
        <strain evidence="3">ATCC BAA-275 / DSM 13257 / NCIMB 13706 / S10</strain>
    </source>
</reference>
<sequence length="125" mass="13803">MYKGGRIIASLVIFVGIFTIPFFYNLGKANAGPEIDAKQLADFQSIEPSVNMIANHPQMFNQWRDELVRNGKTVYVNSEGKEIDISIENLEGADPSGQFCVSCHDYTAVEPTCWDCHSGPEGATK</sequence>
<dbReference type="RefSeq" id="WP_014902537.1">
    <property type="nucleotide sequence ID" value="NC_018515.1"/>
</dbReference>
<feature type="transmembrane region" description="Helical" evidence="1">
    <location>
        <begin position="7"/>
        <end position="24"/>
    </location>
</feature>
<dbReference type="OrthoDB" id="9790557at2"/>
<dbReference type="STRING" id="768704.Desmer_1643"/>
<keyword evidence="1" id="KW-0812">Transmembrane</keyword>
<evidence type="ECO:0000256" key="1">
    <source>
        <dbReference type="SAM" id="Phobius"/>
    </source>
</evidence>
<dbReference type="KEGG" id="dmi:Desmer_1643"/>
<dbReference type="HOGENOM" id="CLU_130444_0_0_9"/>
<keyword evidence="1" id="KW-0472">Membrane</keyword>
<protein>
    <submittedName>
        <fullName evidence="2">Putative sulfite reductase-associated electron transfer protein DsrJ</fullName>
    </submittedName>
</protein>
<dbReference type="InterPro" id="IPR036280">
    <property type="entry name" value="Multihaem_cyt_sf"/>
</dbReference>
<dbReference type="InterPro" id="IPR047668">
    <property type="entry name" value="DsrJ"/>
</dbReference>
<reference evidence="3" key="2">
    <citation type="submission" date="2012-08" db="EMBL/GenBank/DDBJ databases">
        <title>Finished genome of Desulfosporosinus meridiei DSM 13257.</title>
        <authorList>
            <person name="Huntemann M."/>
            <person name="Wei C.-L."/>
            <person name="Han J."/>
            <person name="Detter J.C."/>
            <person name="Han C."/>
            <person name="Davenport K."/>
            <person name="Daligault H."/>
            <person name="Erkkila T."/>
            <person name="Gu W."/>
            <person name="Munk A.C.C."/>
            <person name="Teshima H."/>
            <person name="Xu Y."/>
            <person name="Chain P."/>
            <person name="Tapia R."/>
            <person name="Chen A."/>
            <person name="Krypides N."/>
            <person name="Mavromatis K."/>
            <person name="Markowitz V."/>
            <person name="Szeto E."/>
            <person name="Ivanova N."/>
            <person name="Mikhailova N."/>
            <person name="Ovchinnikova G."/>
            <person name="Pagani I."/>
            <person name="Pati A."/>
            <person name="Goodwin L."/>
            <person name="Peters L."/>
            <person name="Pitluck S."/>
            <person name="Woyke T."/>
            <person name="Pester M."/>
            <person name="Spring S."/>
            <person name="Ollivier B."/>
            <person name="Rattei T."/>
            <person name="Klenk H.-P."/>
            <person name="Wagner M."/>
            <person name="Loy A."/>
        </authorList>
    </citation>
    <scope>NUCLEOTIDE SEQUENCE [LARGE SCALE GENOMIC DNA]</scope>
    <source>
        <strain evidence="3">ATCC BAA-275 / DSM 13257 / NCIMB 13706 / S10</strain>
    </source>
</reference>
<keyword evidence="1" id="KW-1133">Transmembrane helix</keyword>
<proteinExistence type="predicted"/>
<organism evidence="2 3">
    <name type="scientific">Desulfosporosinus meridiei (strain ATCC BAA-275 / DSM 13257 / KCTC 12902 / NCIMB 13706 / S10)</name>
    <dbReference type="NCBI Taxonomy" id="768704"/>
    <lineage>
        <taxon>Bacteria</taxon>
        <taxon>Bacillati</taxon>
        <taxon>Bacillota</taxon>
        <taxon>Clostridia</taxon>
        <taxon>Eubacteriales</taxon>
        <taxon>Desulfitobacteriaceae</taxon>
        <taxon>Desulfosporosinus</taxon>
    </lineage>
</organism>
<accession>J7IWW8</accession>
<dbReference type="SUPFAM" id="SSF48695">
    <property type="entry name" value="Multiheme cytochromes"/>
    <property type="match status" value="1"/>
</dbReference>
<name>J7IWW8_DESMD</name>
<keyword evidence="3" id="KW-1185">Reference proteome</keyword>
<dbReference type="eggNOG" id="ENOG5032SEM">
    <property type="taxonomic scope" value="Bacteria"/>
</dbReference>
<dbReference type="EMBL" id="CP003629">
    <property type="protein sequence ID" value="AFQ43618.1"/>
    <property type="molecule type" value="Genomic_DNA"/>
</dbReference>